<dbReference type="PANTHER" id="PTHR15341">
    <property type="entry name" value="SUN-COR STEROID HORMONE RECEPTOR CO-REPRESSOR"/>
    <property type="match status" value="1"/>
</dbReference>
<dbReference type="EMBL" id="KI925454">
    <property type="protein sequence ID" value="ETW86858.1"/>
    <property type="molecule type" value="Genomic_DNA"/>
</dbReference>
<comment type="subcellular location">
    <subcellularLocation>
        <location evidence="1 6">Nucleus</location>
    </subcellularLocation>
</comment>
<evidence type="ECO:0000256" key="5">
    <source>
        <dbReference type="ARBA" id="ARBA00023242"/>
    </source>
</evidence>
<keyword evidence="9" id="KW-1185">Reference proteome</keyword>
<name>W4KLZ9_HETIT</name>
<reference evidence="8 9" key="1">
    <citation type="journal article" date="2012" name="New Phytol.">
        <title>Insight into trade-off between wood decay and parasitism from the genome of a fungal forest pathogen.</title>
        <authorList>
            <person name="Olson A."/>
            <person name="Aerts A."/>
            <person name="Asiegbu F."/>
            <person name="Belbahri L."/>
            <person name="Bouzid O."/>
            <person name="Broberg A."/>
            <person name="Canback B."/>
            <person name="Coutinho P.M."/>
            <person name="Cullen D."/>
            <person name="Dalman K."/>
            <person name="Deflorio G."/>
            <person name="van Diepen L.T."/>
            <person name="Dunand C."/>
            <person name="Duplessis S."/>
            <person name="Durling M."/>
            <person name="Gonthier P."/>
            <person name="Grimwood J."/>
            <person name="Fossdal C.G."/>
            <person name="Hansson D."/>
            <person name="Henrissat B."/>
            <person name="Hietala A."/>
            <person name="Himmelstrand K."/>
            <person name="Hoffmeister D."/>
            <person name="Hogberg N."/>
            <person name="James T.Y."/>
            <person name="Karlsson M."/>
            <person name="Kohler A."/>
            <person name="Kues U."/>
            <person name="Lee Y.H."/>
            <person name="Lin Y.C."/>
            <person name="Lind M."/>
            <person name="Lindquist E."/>
            <person name="Lombard V."/>
            <person name="Lucas S."/>
            <person name="Lunden K."/>
            <person name="Morin E."/>
            <person name="Murat C."/>
            <person name="Park J."/>
            <person name="Raffaello T."/>
            <person name="Rouze P."/>
            <person name="Salamov A."/>
            <person name="Schmutz J."/>
            <person name="Solheim H."/>
            <person name="Stahlberg J."/>
            <person name="Velez H."/>
            <person name="de Vries R.P."/>
            <person name="Wiebenga A."/>
            <person name="Woodward S."/>
            <person name="Yakovlev I."/>
            <person name="Garbelotto M."/>
            <person name="Martin F."/>
            <person name="Grigoriev I.V."/>
            <person name="Stenlid J."/>
        </authorList>
    </citation>
    <scope>NUCLEOTIDE SEQUENCE [LARGE SCALE GENOMIC DNA]</scope>
    <source>
        <strain evidence="8 9">TC 32-1</strain>
    </source>
</reference>
<keyword evidence="5 6" id="KW-0539">Nucleus</keyword>
<gene>
    <name evidence="8" type="ORF">HETIRDRAFT_447506</name>
</gene>
<feature type="compositionally biased region" description="Basic residues" evidence="7">
    <location>
        <begin position="279"/>
        <end position="296"/>
    </location>
</feature>
<dbReference type="GO" id="GO:0005730">
    <property type="term" value="C:nucleolus"/>
    <property type="evidence" value="ECO:0007669"/>
    <property type="project" value="TreeGrafter"/>
</dbReference>
<evidence type="ECO:0000256" key="2">
    <source>
        <dbReference type="ARBA" id="ARBA00009154"/>
    </source>
</evidence>
<dbReference type="GO" id="GO:0010468">
    <property type="term" value="P:regulation of gene expression"/>
    <property type="evidence" value="ECO:0007669"/>
    <property type="project" value="TreeGrafter"/>
</dbReference>
<keyword evidence="3 6" id="KW-0698">rRNA processing</keyword>
<dbReference type="KEGG" id="hir:HETIRDRAFT_447506"/>
<comment type="similarity">
    <text evidence="2 6">Belongs to the C1D family.</text>
</comment>
<dbReference type="AlphaFoldDB" id="W4KLZ9"/>
<dbReference type="GO" id="GO:0003723">
    <property type="term" value="F:RNA binding"/>
    <property type="evidence" value="ECO:0007669"/>
    <property type="project" value="UniProtKB-UniRule"/>
</dbReference>
<dbReference type="RefSeq" id="XP_009540834.1">
    <property type="nucleotide sequence ID" value="XM_009542539.1"/>
</dbReference>
<proteinExistence type="inferred from homology"/>
<dbReference type="STRING" id="747525.W4KLZ9"/>
<evidence type="ECO:0000256" key="6">
    <source>
        <dbReference type="RuleBase" id="RU368003"/>
    </source>
</evidence>
<dbReference type="Pfam" id="PF04000">
    <property type="entry name" value="Sas10_Utp3"/>
    <property type="match status" value="1"/>
</dbReference>
<dbReference type="GeneID" id="20675784"/>
<accession>W4KLZ9</accession>
<dbReference type="GO" id="GO:0003677">
    <property type="term" value="F:DNA binding"/>
    <property type="evidence" value="ECO:0007669"/>
    <property type="project" value="TreeGrafter"/>
</dbReference>
<evidence type="ECO:0000256" key="3">
    <source>
        <dbReference type="ARBA" id="ARBA00022552"/>
    </source>
</evidence>
<dbReference type="InterPro" id="IPR007146">
    <property type="entry name" value="Sas10/Utp3/C1D"/>
</dbReference>
<evidence type="ECO:0000256" key="4">
    <source>
        <dbReference type="ARBA" id="ARBA00022884"/>
    </source>
</evidence>
<dbReference type="GO" id="GO:0000178">
    <property type="term" value="C:exosome (RNase complex)"/>
    <property type="evidence" value="ECO:0007669"/>
    <property type="project" value="TreeGrafter"/>
</dbReference>
<feature type="compositionally biased region" description="Basic and acidic residues" evidence="7">
    <location>
        <begin position="135"/>
        <end position="144"/>
    </location>
</feature>
<sequence length="296" mass="32769">MVDDTARLKTKLSALTRSLDELVTVMEPLFSQSLPETLLPLETIQQAKLQVAIPYLVYDLVFIYLKTRGVDPRTHPVIAELERIKQYFDKIKNAEDPAKRTLAVDKAAAGRFIKHAISQARTAPTPTAPGPSTHLRFDDDGTPHDVRVPLKVTEKMLAREQYLKELKEADDTDEMEEDLELYNEEVLAVVSNTRGDTKGKGKAQASPSTTPEADASRPAAERKRRRPVIDPFAGYEDETPARSGFFAKRTKTPGADGSEDIRMVDHSAISSADEVNSKLAKKAAKKKKSKSKLAKG</sequence>
<feature type="region of interest" description="Disordered" evidence="7">
    <location>
        <begin position="192"/>
        <end position="296"/>
    </location>
</feature>
<dbReference type="GO" id="GO:0000460">
    <property type="term" value="P:maturation of 5.8S rRNA"/>
    <property type="evidence" value="ECO:0007669"/>
    <property type="project" value="TreeGrafter"/>
</dbReference>
<evidence type="ECO:0000256" key="7">
    <source>
        <dbReference type="SAM" id="MobiDB-lite"/>
    </source>
</evidence>
<comment type="function">
    <text evidence="6">Required for exosome-dependent processing of pre-rRNA and small nucleolar RNA (snRNA) precursors. Involved in processing of 35S pre-rRNA at the A0, A1 and A2 sites.</text>
</comment>
<feature type="region of interest" description="Disordered" evidence="7">
    <location>
        <begin position="120"/>
        <end position="144"/>
    </location>
</feature>
<dbReference type="eggNOG" id="KOG4835">
    <property type="taxonomic scope" value="Eukaryota"/>
</dbReference>
<evidence type="ECO:0000313" key="8">
    <source>
        <dbReference type="EMBL" id="ETW86858.1"/>
    </source>
</evidence>
<dbReference type="PANTHER" id="PTHR15341:SF3">
    <property type="entry name" value="NUCLEAR NUCLEIC ACID-BINDING PROTEIN C1D"/>
    <property type="match status" value="1"/>
</dbReference>
<protein>
    <recommendedName>
        <fullName evidence="6">Exosome complex protein</fullName>
    </recommendedName>
</protein>
<dbReference type="Proteomes" id="UP000030671">
    <property type="component" value="Unassembled WGS sequence"/>
</dbReference>
<evidence type="ECO:0000313" key="9">
    <source>
        <dbReference type="Proteomes" id="UP000030671"/>
    </source>
</evidence>
<keyword evidence="4 6" id="KW-0694">RNA-binding</keyword>
<dbReference type="HOGENOM" id="CLU_064339_0_0_1"/>
<organism evidence="8 9">
    <name type="scientific">Heterobasidion irregulare (strain TC 32-1)</name>
    <dbReference type="NCBI Taxonomy" id="747525"/>
    <lineage>
        <taxon>Eukaryota</taxon>
        <taxon>Fungi</taxon>
        <taxon>Dikarya</taxon>
        <taxon>Basidiomycota</taxon>
        <taxon>Agaricomycotina</taxon>
        <taxon>Agaricomycetes</taxon>
        <taxon>Russulales</taxon>
        <taxon>Bondarzewiaceae</taxon>
        <taxon>Heterobasidion</taxon>
        <taxon>Heterobasidion annosum species complex</taxon>
    </lineage>
</organism>
<dbReference type="OrthoDB" id="1421013at2759"/>
<evidence type="ECO:0000256" key="1">
    <source>
        <dbReference type="ARBA" id="ARBA00004123"/>
    </source>
</evidence>
<dbReference type="InterPro" id="IPR011082">
    <property type="entry name" value="Exosome-assoc_fac/DNA_repair"/>
</dbReference>
<dbReference type="InParanoid" id="W4KLZ9"/>